<comment type="similarity">
    <text evidence="1">Belongs to the polysaccharide synthase family.</text>
</comment>
<dbReference type="Pfam" id="PF02719">
    <property type="entry name" value="Polysacc_synt_2"/>
    <property type="match status" value="1"/>
</dbReference>
<feature type="non-terminal residue" evidence="3">
    <location>
        <position position="1"/>
    </location>
</feature>
<evidence type="ECO:0000259" key="2">
    <source>
        <dbReference type="Pfam" id="PF02719"/>
    </source>
</evidence>
<organism evidence="3">
    <name type="scientific">marine sediment metagenome</name>
    <dbReference type="NCBI Taxonomy" id="412755"/>
    <lineage>
        <taxon>unclassified sequences</taxon>
        <taxon>metagenomes</taxon>
        <taxon>ecological metagenomes</taxon>
    </lineage>
</organism>
<protein>
    <recommendedName>
        <fullName evidence="2">Polysaccharide biosynthesis protein CapD-like domain-containing protein</fullName>
    </recommendedName>
</protein>
<comment type="caution">
    <text evidence="3">The sequence shown here is derived from an EMBL/GenBank/DDBJ whole genome shotgun (WGS) entry which is preliminary data.</text>
</comment>
<evidence type="ECO:0000313" key="3">
    <source>
        <dbReference type="EMBL" id="KKL83095.1"/>
    </source>
</evidence>
<dbReference type="SUPFAM" id="SSF51735">
    <property type="entry name" value="NAD(P)-binding Rossmann-fold domains"/>
    <property type="match status" value="1"/>
</dbReference>
<feature type="domain" description="Polysaccharide biosynthesis protein CapD-like" evidence="2">
    <location>
        <begin position="3"/>
        <end position="202"/>
    </location>
</feature>
<name>A0A0F9HN17_9ZZZZ</name>
<dbReference type="InterPro" id="IPR003869">
    <property type="entry name" value="Polysac_CapD-like"/>
</dbReference>
<proteinExistence type="inferred from homology"/>
<dbReference type="EMBL" id="LAZR01022083">
    <property type="protein sequence ID" value="KKL83095.1"/>
    <property type="molecule type" value="Genomic_DNA"/>
</dbReference>
<dbReference type="PANTHER" id="PTHR43318:SF2">
    <property type="entry name" value="UDP-N-ACETYLGLUCOSAMINE 4,6-DEHYDRATASE (INVERTING)"/>
    <property type="match status" value="1"/>
</dbReference>
<dbReference type="AlphaFoldDB" id="A0A0F9HN17"/>
<sequence length="253" mass="29073">KVKYIIGDIRDYESVLNVVKEVDVVINFAALKQIDTLQHNTLEAISTNIYGAKNVARACQEVGIYKVIQISTDKAFEPASLYGYTKAIGEKIFLDKGFSVARLGNVIPSRGCFIWKLNRWRNTNVQIPNITKSSMTRFWMEKDQLPLFLSDILYNYSSGKIYIPELKSFVLSDLVRAFGFEKMKSVGMRAGEKKHEVLFDGSARKKDGYYIIGDDHNDVIMRYSSDIKHNLLSIEEIKERLDKIFEKEKMEES</sequence>
<dbReference type="InterPro" id="IPR051203">
    <property type="entry name" value="Polysaccharide_Synthase-Rel"/>
</dbReference>
<reference evidence="3" key="1">
    <citation type="journal article" date="2015" name="Nature">
        <title>Complex archaea that bridge the gap between prokaryotes and eukaryotes.</title>
        <authorList>
            <person name="Spang A."/>
            <person name="Saw J.H."/>
            <person name="Jorgensen S.L."/>
            <person name="Zaremba-Niedzwiedzka K."/>
            <person name="Martijn J."/>
            <person name="Lind A.E."/>
            <person name="van Eijk R."/>
            <person name="Schleper C."/>
            <person name="Guy L."/>
            <person name="Ettema T.J."/>
        </authorList>
    </citation>
    <scope>NUCLEOTIDE SEQUENCE</scope>
</reference>
<dbReference type="PANTHER" id="PTHR43318">
    <property type="entry name" value="UDP-N-ACETYLGLUCOSAMINE 4,6-DEHYDRATASE"/>
    <property type="match status" value="1"/>
</dbReference>
<accession>A0A0F9HN17</accession>
<dbReference type="InterPro" id="IPR036291">
    <property type="entry name" value="NAD(P)-bd_dom_sf"/>
</dbReference>
<gene>
    <name evidence="3" type="ORF">LCGC14_1978140</name>
</gene>
<dbReference type="Gene3D" id="3.40.50.720">
    <property type="entry name" value="NAD(P)-binding Rossmann-like Domain"/>
    <property type="match status" value="1"/>
</dbReference>
<evidence type="ECO:0000256" key="1">
    <source>
        <dbReference type="ARBA" id="ARBA00007430"/>
    </source>
</evidence>